<dbReference type="Gene3D" id="3.10.20.90">
    <property type="entry name" value="Phosphatidylinositol 3-kinase Catalytic Subunit, Chain A, domain 1"/>
    <property type="match status" value="2"/>
</dbReference>
<dbReference type="PROSITE" id="PS51633">
    <property type="entry name" value="CXC"/>
    <property type="match status" value="1"/>
</dbReference>
<dbReference type="GO" id="GO:0140951">
    <property type="term" value="F:histone H3K27 trimethyltransferase activity"/>
    <property type="evidence" value="ECO:0007669"/>
    <property type="project" value="UniProtKB-EC"/>
</dbReference>
<feature type="region of interest" description="Disordered" evidence="12">
    <location>
        <begin position="182"/>
        <end position="213"/>
    </location>
</feature>
<dbReference type="InterPro" id="IPR046341">
    <property type="entry name" value="SET_dom_sf"/>
</dbReference>
<evidence type="ECO:0000259" key="14">
    <source>
        <dbReference type="PROSITE" id="PS50033"/>
    </source>
</evidence>
<comment type="catalytic activity">
    <reaction evidence="11">
        <text>L-lysyl(27)-[histone H3] + 3 S-adenosyl-L-methionine = N(6),N(6),N(6)-trimethyl-L-lysyl(27)-[histone H3] + 3 S-adenosyl-L-homocysteine + 3 H(+)</text>
        <dbReference type="Rhea" id="RHEA:60292"/>
        <dbReference type="Rhea" id="RHEA-COMP:15535"/>
        <dbReference type="Rhea" id="RHEA-COMP:15548"/>
        <dbReference type="ChEBI" id="CHEBI:15378"/>
        <dbReference type="ChEBI" id="CHEBI:29969"/>
        <dbReference type="ChEBI" id="CHEBI:57856"/>
        <dbReference type="ChEBI" id="CHEBI:59789"/>
        <dbReference type="ChEBI" id="CHEBI:61961"/>
        <dbReference type="EC" id="2.1.1.356"/>
    </reaction>
</comment>
<dbReference type="InterPro" id="IPR032628">
    <property type="entry name" value="AC_N"/>
</dbReference>
<keyword evidence="10" id="KW-0539">Nucleus</keyword>
<comment type="caution">
    <text evidence="17">The sequence shown here is derived from an EMBL/GenBank/DDBJ whole genome shotgun (WGS) entry which is preliminary data.</text>
</comment>
<dbReference type="InterPro" id="IPR059238">
    <property type="entry name" value="UBX1_UBXN9"/>
</dbReference>
<reference evidence="17" key="1">
    <citation type="journal article" date="2020" name="J Insects Food Feed">
        <title>The yellow mealworm (Tenebrio molitor) genome: a resource for the emerging insects as food and feed industry.</title>
        <authorList>
            <person name="Eriksson T."/>
            <person name="Andere A."/>
            <person name="Kelstrup H."/>
            <person name="Emery V."/>
            <person name="Picard C."/>
        </authorList>
    </citation>
    <scope>NUCLEOTIDE SEQUENCE</scope>
    <source>
        <strain evidence="17">Stoneville</strain>
        <tissue evidence="17">Whole head</tissue>
    </source>
</reference>
<dbReference type="InterPro" id="IPR001012">
    <property type="entry name" value="UBX_dom"/>
</dbReference>
<dbReference type="CDD" id="cd00167">
    <property type="entry name" value="SANT"/>
    <property type="match status" value="1"/>
</dbReference>
<evidence type="ECO:0000313" key="18">
    <source>
        <dbReference type="Proteomes" id="UP000719412"/>
    </source>
</evidence>
<evidence type="ECO:0000256" key="7">
    <source>
        <dbReference type="ARBA" id="ARBA00022853"/>
    </source>
</evidence>
<evidence type="ECO:0000256" key="13">
    <source>
        <dbReference type="SAM" id="Phobius"/>
    </source>
</evidence>
<reference evidence="17" key="2">
    <citation type="submission" date="2021-08" db="EMBL/GenBank/DDBJ databases">
        <authorList>
            <person name="Eriksson T."/>
        </authorList>
    </citation>
    <scope>NUCLEOTIDE SEQUENCE</scope>
    <source>
        <strain evidence="17">Stoneville</strain>
        <tissue evidence="17">Whole head</tissue>
    </source>
</reference>
<evidence type="ECO:0000256" key="3">
    <source>
        <dbReference type="ARBA" id="ARBA00022491"/>
    </source>
</evidence>
<feature type="transmembrane region" description="Helical" evidence="13">
    <location>
        <begin position="2115"/>
        <end position="2140"/>
    </location>
</feature>
<keyword evidence="5" id="KW-0808">Transferase</keyword>
<dbReference type="InterPro" id="IPR021569">
    <property type="entry name" value="TUG-UBL1"/>
</dbReference>
<dbReference type="SMART" id="SM01114">
    <property type="entry name" value="CXC"/>
    <property type="match status" value="1"/>
</dbReference>
<keyword evidence="13" id="KW-0472">Membrane</keyword>
<dbReference type="Gene3D" id="2.170.270.10">
    <property type="entry name" value="SET domain"/>
    <property type="match status" value="1"/>
</dbReference>
<dbReference type="InterPro" id="IPR001005">
    <property type="entry name" value="SANT/Myb"/>
</dbReference>
<dbReference type="GO" id="GO:0031507">
    <property type="term" value="P:heterochromatin formation"/>
    <property type="evidence" value="ECO:0007669"/>
    <property type="project" value="TreeGrafter"/>
</dbReference>
<evidence type="ECO:0000259" key="15">
    <source>
        <dbReference type="PROSITE" id="PS50280"/>
    </source>
</evidence>
<dbReference type="SMART" id="SM00717">
    <property type="entry name" value="SANT"/>
    <property type="match status" value="2"/>
</dbReference>
<keyword evidence="3" id="KW-0678">Repressor</keyword>
<dbReference type="GO" id="GO:0003682">
    <property type="term" value="F:chromatin binding"/>
    <property type="evidence" value="ECO:0007669"/>
    <property type="project" value="TreeGrafter"/>
</dbReference>
<evidence type="ECO:0000256" key="11">
    <source>
        <dbReference type="ARBA" id="ARBA00048568"/>
    </source>
</evidence>
<dbReference type="FunFam" id="3.10.20.90:FF:000204">
    <property type="entry name" value="tether containing UBX domain for GLUT4"/>
    <property type="match status" value="1"/>
</dbReference>
<accession>A0A8J6HF07</accession>
<dbReference type="PANTHER" id="PTHR45747:SF4">
    <property type="entry name" value="HISTONE-LYSINE N-METHYLTRANSFERASE E(Z)"/>
    <property type="match status" value="1"/>
</dbReference>
<dbReference type="InterPro" id="IPR029071">
    <property type="entry name" value="Ubiquitin-like_domsf"/>
</dbReference>
<feature type="compositionally biased region" description="Polar residues" evidence="12">
    <location>
        <begin position="191"/>
        <end position="213"/>
    </location>
</feature>
<dbReference type="InterPro" id="IPR044439">
    <property type="entry name" value="EZH2_SET"/>
</dbReference>
<dbReference type="EC" id="2.1.1.356" evidence="2"/>
<evidence type="ECO:0000313" key="17">
    <source>
        <dbReference type="EMBL" id="KAH0813238.1"/>
    </source>
</evidence>
<comment type="subcellular location">
    <subcellularLocation>
        <location evidence="1">Nucleus</location>
    </subcellularLocation>
</comment>
<keyword evidence="13" id="KW-1133">Transmembrane helix</keyword>
<protein>
    <recommendedName>
        <fullName evidence="2">[histone H3]-lysine(27) N-trimethyltransferase</fullName>
        <ecNumber evidence="2">2.1.1.356</ecNumber>
    </recommendedName>
</protein>
<dbReference type="CDD" id="cd19218">
    <property type="entry name" value="SET_EZH2"/>
    <property type="match status" value="1"/>
</dbReference>
<dbReference type="InterPro" id="IPR026489">
    <property type="entry name" value="CXC_dom"/>
</dbReference>
<evidence type="ECO:0000256" key="10">
    <source>
        <dbReference type="ARBA" id="ARBA00023242"/>
    </source>
</evidence>
<dbReference type="Proteomes" id="UP000719412">
    <property type="component" value="Unassembled WGS sequence"/>
</dbReference>
<dbReference type="CDD" id="cd16105">
    <property type="entry name" value="Ubl_ASPSCR1_like"/>
    <property type="match status" value="1"/>
</dbReference>
<dbReference type="Pfam" id="PF16214">
    <property type="entry name" value="AC_N"/>
    <property type="match status" value="1"/>
</dbReference>
<keyword evidence="6" id="KW-0949">S-adenosyl-L-methionine</keyword>
<dbReference type="Pfam" id="PF18118">
    <property type="entry name" value="PRC2_HTH_1"/>
    <property type="match status" value="1"/>
</dbReference>
<evidence type="ECO:0000256" key="8">
    <source>
        <dbReference type="ARBA" id="ARBA00023015"/>
    </source>
</evidence>
<dbReference type="CDD" id="cd17075">
    <property type="entry name" value="UBX1_UBXN9"/>
    <property type="match status" value="1"/>
</dbReference>
<feature type="domain" description="SET" evidence="15">
    <location>
        <begin position="1712"/>
        <end position="1827"/>
    </location>
</feature>
<dbReference type="SUPFAM" id="SSF54236">
    <property type="entry name" value="Ubiquitin-like"/>
    <property type="match status" value="2"/>
</dbReference>
<proteinExistence type="predicted"/>
<evidence type="ECO:0000256" key="6">
    <source>
        <dbReference type="ARBA" id="ARBA00022691"/>
    </source>
</evidence>
<dbReference type="Pfam" id="PF00789">
    <property type="entry name" value="UBX"/>
    <property type="match status" value="1"/>
</dbReference>
<evidence type="ECO:0000256" key="2">
    <source>
        <dbReference type="ARBA" id="ARBA00012186"/>
    </source>
</evidence>
<dbReference type="GO" id="GO:0032259">
    <property type="term" value="P:methylation"/>
    <property type="evidence" value="ECO:0007669"/>
    <property type="project" value="UniProtKB-KW"/>
</dbReference>
<sequence length="2444" mass="276981">MASSSVSVLAPNGRRQTVKCTANTTIMQIIEEVCRKQGFKPEDYDIKHHNKVLDTTISFRFSGLPNNAQLELATATKARVDTEVILAINLENGDRIVGNFLPDETLWNVLSKLCPNYVKPDENPVVIYMRNEIYGDRLQKTTLRSLGLRGGRAMIRLMHKTPEELKTQANVSAPLPAKPVEEKPFHRTLKTESVSQSQEYNLPTGSNGNVESRSLQKKPEINFLKLAKEKRKLDGPAEVMETEIQSPRTKAKIEAVEEVMEVDVTEELPQMNKAESEDNFVFLGERQAMLFSLESARSLPAEDLPDDFFELTIDDAKKILGDIRRKRQEMESSTLKTSAMRTLEESKKQLRFLHKYKQAVVRVQFPDRTILQGSFKPSETVKDIKDFVQNYLEDGTIDFYLYMTPPKCVLSEEDRLIEIGCVPGALLHLGTQSSDAICLKVELKDKFTTNSMASLAASKLRKKGIRVESDSCQNQEMQDDESMDLNDLNAAGPSSQPTTATMARNVNVLESVREDDFVEYYLFPPIDSRDEKDQEIALNRVLTQANRITEKYTERYLWHKDEFKLTVRTWISNSLIHDSENAEFLPPHLHGVTHFGDNIEDEWFIVFLLRELTKEIDGLIARVYDADGEFILIEAADYLPSWANPNTCENRVYIFQGNVHVVPFDESETCPEMTQMAVNEAVSTVLNNPVESLASSDIQNCIINKLKDYPGRIQDNLHRANAYLPVGVAAILRHKPGLIAPAVQVFCNRDPVDVKACKAMKYFPPENRVNASVTFTKCLYAMLTHSKYVPDRRTGWNVPKSDSPQFKAHNLGVKIACGFEILVSQAKPSEDIDHDKGWHNYVEKLKEKNYFRGLLEHSRDYNDLLNKAKEYYINHRDSMHYAPAIGQEILELTKTLDYKIDELKKSESSLPPEDDDSWLDITPEELDKMLEEKYGQKKFVTVNNNSDPASFSETISSFLNHVSDVDGVEHPHLESPTRPPRGVKKRSKVSFAQDTKAENKTANNRISFDPNAFSCAVQNILNFVIPDDDSWDLESGSDMSDYAEDECVDEETYQDVKNKMEEYMKEMDKELAATTIGESFEKKNGDGFDDIESFQPVDIDVNALKNILESYRSQLGEAGPSSNMLGPMGVKVSNEWKRHVKQEYIRLRQQKRYKRADEVKLAWNQNRMKMSENLIAEQKRWTDSKACWMPLPEIPSHVTCMKKAEVIGNEGDIQVTPIRIINAVTPIPTMYTWAPIQQNFMVEDETVLHNIPYMGDDLLDQDGTFIEELIKNYDGKVHGDRESGFIDDELFVELVHALMQYQDGDKLEKKDKDKKEDDDKKKKGLDFPAFTIFQAISSQFPDKGDAEELREKYIELTERTDPNAPPECTPNIDGPNAASVPREQTMHSFHTLFCRRCFKYDCFLHRLQACHPGPNLQKRRGPDLKPFTDPCSADCYMLLDSVKEKMAAKAQQEEEAKGKSVTEAGPSAEVKTNGNANPRKICKQQSVDSGNEASSEDSNDSNKYKDANDQDQVSTTTSFSLLGLMGANDHKEWTGSDESLFRGLHKIFLNNYCAIAQIMLTKTCQQVYEFAQKEDADIPDEEAMRDYTPPRKKKKKHRLWSVHCRKIQLKKESNSNHVYNFTPCDHPGQSCDTQCPCIGAQNFCEKFCQCSSDCQNRFPGCRCKAQCNTKQCPCYLAVRECDPDLCQTCGADQFDITKITCKNVSVQRGLHKHLLMAPSDVAGWGIFLKDSAQKNEFISEYCGEIISQDEADRRGKVYDKYMCSFLFNLNNDFVVDATRKGNKIRFANHSINPNCYAKVMMVNGDHRIGIFAKRAIQPGEELFFDYRYGPTEQLKTFKNAFKCQLRPPLRKLLISPPRENFPHAEILWDTLEIRSRFWELPQDLDLLHNENNFRDRCKTSRGCSARVAVAVPPVAGRPAPVSVGVEPDFTIQLSFVPIWGDTWVTTNSTVALGPLSNSLHPKAAQRTRKSLIARPPIGNTANLNRNCTVFNFAAQIERKIVIRNHYKDLEGFAVNNRKLSMKEESIDPRGAWNNSPTIFYRPMSFARTLRSVEFFIVVFARGDKEESDTGDQSRVIQSCESERSNLKKFKVLSVVDGMELETLYQRYCIRLKHALFLSCLTVAVVTSAVLLVTTCILQVVQSKGQDMASGAAQSSGDVEESLLPIVAMSVLTFALFSILLASQFPFILESEAWVLVSSLLITGIVTTSMLLLGQRHAPLPLFALLLAIHTMLPLSRAVALALAAIVTVAYMALSIADRINDDKYPHYLQLIPEGVLLVAASCTGLYYRHMTEGAHRRTFVGTRTCIESRVKLECEKEQQEQLLLSVIPAYIAAEVSPDIKGPLLIKRFRSETDQKLISVDDQSKSRLKDDGEVCGQNDEIILLIWAKVVEIKNFNSMDMIRFNVGFLERVLSAPFNLLNGGPKRRSCELCESDGFSRSSQDRRT</sequence>
<name>A0A8J6HF07_TENMO</name>
<dbReference type="InterPro" id="IPR033467">
    <property type="entry name" value="Tesmin/TSO1-like_CXC"/>
</dbReference>
<feature type="domain" description="CXC" evidence="16">
    <location>
        <begin position="1604"/>
        <end position="1705"/>
    </location>
</feature>
<dbReference type="Pfam" id="PF07093">
    <property type="entry name" value="SGT1"/>
    <property type="match status" value="1"/>
</dbReference>
<keyword evidence="13" id="KW-0812">Transmembrane</keyword>
<evidence type="ECO:0000259" key="16">
    <source>
        <dbReference type="PROSITE" id="PS51633"/>
    </source>
</evidence>
<evidence type="ECO:0000256" key="9">
    <source>
        <dbReference type="ARBA" id="ARBA00023163"/>
    </source>
</evidence>
<dbReference type="PROSITE" id="PS50033">
    <property type="entry name" value="UBX"/>
    <property type="match status" value="1"/>
</dbReference>
<dbReference type="InterPro" id="IPR041343">
    <property type="entry name" value="PRC2_HTH_1"/>
</dbReference>
<feature type="compositionally biased region" description="Basic and acidic residues" evidence="12">
    <location>
        <begin position="1449"/>
        <end position="1460"/>
    </location>
</feature>
<dbReference type="EMBL" id="JABDTM020025467">
    <property type="protein sequence ID" value="KAH0813238.1"/>
    <property type="molecule type" value="Genomic_DNA"/>
</dbReference>
<keyword evidence="4" id="KW-0489">Methyltransferase</keyword>
<feature type="region of interest" description="Disordered" evidence="12">
    <location>
        <begin position="1449"/>
        <end position="1512"/>
    </location>
</feature>
<evidence type="ECO:0000256" key="12">
    <source>
        <dbReference type="SAM" id="MobiDB-lite"/>
    </source>
</evidence>
<evidence type="ECO:0000256" key="5">
    <source>
        <dbReference type="ARBA" id="ARBA00022679"/>
    </source>
</evidence>
<dbReference type="FunFam" id="2.170.270.10:FF:000001">
    <property type="entry name" value="Putative histone-lysine N-methyltransferase EZH2"/>
    <property type="match status" value="1"/>
</dbReference>
<dbReference type="InterPro" id="IPR048358">
    <property type="entry name" value="EZH1/2_MCSS"/>
</dbReference>
<evidence type="ECO:0000256" key="4">
    <source>
        <dbReference type="ARBA" id="ARBA00022603"/>
    </source>
</evidence>
<dbReference type="CDD" id="cd16118">
    <property type="entry name" value="UBX2_UBXN9"/>
    <property type="match status" value="1"/>
</dbReference>
<dbReference type="Pfam" id="PF00856">
    <property type="entry name" value="SET"/>
    <property type="match status" value="1"/>
</dbReference>
<dbReference type="SMART" id="SM00317">
    <property type="entry name" value="SET"/>
    <property type="match status" value="1"/>
</dbReference>
<feature type="transmembrane region" description="Helical" evidence="13">
    <location>
        <begin position="2234"/>
        <end position="2255"/>
    </location>
</feature>
<feature type="transmembrane region" description="Helical" evidence="13">
    <location>
        <begin position="2267"/>
        <end position="2287"/>
    </location>
</feature>
<dbReference type="PROSITE" id="PS50280">
    <property type="entry name" value="SET"/>
    <property type="match status" value="1"/>
</dbReference>
<keyword evidence="18" id="KW-1185">Reference proteome</keyword>
<dbReference type="SUPFAM" id="SSF82199">
    <property type="entry name" value="SET domain"/>
    <property type="match status" value="1"/>
</dbReference>
<organism evidence="17 18">
    <name type="scientific">Tenebrio molitor</name>
    <name type="common">Yellow mealworm beetle</name>
    <dbReference type="NCBI Taxonomy" id="7067"/>
    <lineage>
        <taxon>Eukaryota</taxon>
        <taxon>Metazoa</taxon>
        <taxon>Ecdysozoa</taxon>
        <taxon>Arthropoda</taxon>
        <taxon>Hexapoda</taxon>
        <taxon>Insecta</taxon>
        <taxon>Pterygota</taxon>
        <taxon>Neoptera</taxon>
        <taxon>Endopterygota</taxon>
        <taxon>Coleoptera</taxon>
        <taxon>Polyphaga</taxon>
        <taxon>Cucujiformia</taxon>
        <taxon>Tenebrionidae</taxon>
        <taxon>Tenebrio</taxon>
    </lineage>
</organism>
<dbReference type="Pfam" id="PF18264">
    <property type="entry name" value="preSET_CXC"/>
    <property type="match status" value="1"/>
</dbReference>
<feature type="transmembrane region" description="Helical" evidence="13">
    <location>
        <begin position="2161"/>
        <end position="2180"/>
    </location>
</feature>
<dbReference type="InterPro" id="IPR041355">
    <property type="entry name" value="Pre-SET_CXC"/>
</dbReference>
<keyword evidence="8" id="KW-0805">Transcription regulation</keyword>
<dbReference type="InterPro" id="IPR001214">
    <property type="entry name" value="SET_dom"/>
</dbReference>
<feature type="transmembrane region" description="Helical" evidence="13">
    <location>
        <begin position="2192"/>
        <end position="2213"/>
    </location>
</feature>
<keyword evidence="7" id="KW-0156">Chromatin regulator</keyword>
<dbReference type="Pfam" id="PF11470">
    <property type="entry name" value="TUG-UBL1"/>
    <property type="match status" value="1"/>
</dbReference>
<evidence type="ECO:0000256" key="1">
    <source>
        <dbReference type="ARBA" id="ARBA00004123"/>
    </source>
</evidence>
<dbReference type="InterPro" id="IPR045318">
    <property type="entry name" value="EZH1/2-like"/>
</dbReference>
<dbReference type="InterPro" id="IPR010770">
    <property type="entry name" value="Ecd"/>
</dbReference>
<dbReference type="GO" id="GO:0035098">
    <property type="term" value="C:ESC/E(Z) complex"/>
    <property type="evidence" value="ECO:0007669"/>
    <property type="project" value="TreeGrafter"/>
</dbReference>
<gene>
    <name evidence="17" type="ORF">GEV33_009548</name>
</gene>
<dbReference type="Pfam" id="PF21358">
    <property type="entry name" value="Ezh2_MCSS"/>
    <property type="match status" value="1"/>
</dbReference>
<dbReference type="PANTHER" id="PTHR45747">
    <property type="entry name" value="HISTONE-LYSINE N-METHYLTRANSFERASE E(Z)"/>
    <property type="match status" value="1"/>
</dbReference>
<feature type="domain" description="UBX" evidence="14">
    <location>
        <begin position="361"/>
        <end position="429"/>
    </location>
</feature>
<keyword evidence="9" id="KW-0804">Transcription</keyword>